<reference evidence="1 2" key="1">
    <citation type="submission" date="2019-05" db="EMBL/GenBank/DDBJ databases">
        <authorList>
            <person name="Qu J.-H."/>
        </authorList>
    </citation>
    <scope>NUCLEOTIDE SEQUENCE [LARGE SCALE GENOMIC DNA]</scope>
    <source>
        <strain evidence="1 2">NS28</strain>
    </source>
</reference>
<evidence type="ECO:0000313" key="1">
    <source>
        <dbReference type="EMBL" id="KAA6438491.1"/>
    </source>
</evidence>
<comment type="caution">
    <text evidence="1">The sequence shown here is derived from an EMBL/GenBank/DDBJ whole genome shotgun (WGS) entry which is preliminary data.</text>
</comment>
<keyword evidence="2" id="KW-1185">Reference proteome</keyword>
<gene>
    <name evidence="1" type="ORF">FEM33_17545</name>
</gene>
<dbReference type="Proteomes" id="UP000323994">
    <property type="component" value="Unassembled WGS sequence"/>
</dbReference>
<name>A0A5M8QT93_9BACT</name>
<accession>A0A5M8QT93</accession>
<dbReference type="OrthoDB" id="958091at2"/>
<evidence type="ECO:0000313" key="2">
    <source>
        <dbReference type="Proteomes" id="UP000323994"/>
    </source>
</evidence>
<organism evidence="1 2">
    <name type="scientific">Dyadobacter flavalbus</name>
    <dbReference type="NCBI Taxonomy" id="2579942"/>
    <lineage>
        <taxon>Bacteria</taxon>
        <taxon>Pseudomonadati</taxon>
        <taxon>Bacteroidota</taxon>
        <taxon>Cytophagia</taxon>
        <taxon>Cytophagales</taxon>
        <taxon>Spirosomataceae</taxon>
        <taxon>Dyadobacter</taxon>
    </lineage>
</organism>
<dbReference type="AlphaFoldDB" id="A0A5M8QT93"/>
<dbReference type="EMBL" id="VBSN01000049">
    <property type="protein sequence ID" value="KAA6438491.1"/>
    <property type="molecule type" value="Genomic_DNA"/>
</dbReference>
<protein>
    <submittedName>
        <fullName evidence="1">Uncharacterized protein</fullName>
    </submittedName>
</protein>
<sequence>MKKLYIFTYLISLFISGCKSDDKVPVIDQRDSSVGTYVCDVKVENYTTNTLLRSYVDTIMITKSGRKEVQLSSAKKIQLPVLKVLDRDSYYGLFTTLYFEKGELIMSSGPDSAFYEYRGYKIR</sequence>
<proteinExistence type="predicted"/>
<dbReference type="PROSITE" id="PS51257">
    <property type="entry name" value="PROKAR_LIPOPROTEIN"/>
    <property type="match status" value="1"/>
</dbReference>
<dbReference type="RefSeq" id="WP_139013293.1">
    <property type="nucleotide sequence ID" value="NZ_VBSN01000049.1"/>
</dbReference>